<dbReference type="PROSITE" id="PS51674">
    <property type="entry name" value="4FE4S_WBL"/>
    <property type="match status" value="1"/>
</dbReference>
<dbReference type="RefSeq" id="WP_397614848.1">
    <property type="nucleotide sequence ID" value="NZ_JBIRRB010000018.1"/>
</dbReference>
<comment type="cofactor">
    <cofactor evidence="11">
        <name>[4Fe-4S] cluster</name>
        <dbReference type="ChEBI" id="CHEBI:49883"/>
    </cofactor>
    <text evidence="11">Binds 1 [4Fe-4S] cluster per subunit. Following nitrosylation of the [4Fe-4S] cluster binds 1 [4Fe-8(NO)] cluster per subunit.</text>
</comment>
<evidence type="ECO:0000256" key="2">
    <source>
        <dbReference type="ARBA" id="ARBA00006597"/>
    </source>
</evidence>
<dbReference type="EMBL" id="JBIRRB010000018">
    <property type="protein sequence ID" value="MFI0915224.1"/>
    <property type="molecule type" value="Genomic_DNA"/>
</dbReference>
<evidence type="ECO:0000256" key="3">
    <source>
        <dbReference type="ARBA" id="ARBA00022485"/>
    </source>
</evidence>
<keyword evidence="8 11" id="KW-0238">DNA-binding</keyword>
<name>A0ABW7TCF1_9ACTN</name>
<keyword evidence="9 11" id="KW-1015">Disulfide bond</keyword>
<proteinExistence type="inferred from homology"/>
<evidence type="ECO:0000256" key="9">
    <source>
        <dbReference type="ARBA" id="ARBA00023157"/>
    </source>
</evidence>
<evidence type="ECO:0000256" key="7">
    <source>
        <dbReference type="ARBA" id="ARBA00023015"/>
    </source>
</evidence>
<feature type="binding site" evidence="11">
    <location>
        <position position="13"/>
    </location>
    <ligand>
        <name>[4Fe-4S] cluster</name>
        <dbReference type="ChEBI" id="CHEBI:49883"/>
    </ligand>
</feature>
<dbReference type="InterPro" id="IPR034768">
    <property type="entry name" value="4FE4S_WBL"/>
</dbReference>
<comment type="function">
    <text evidence="11">Acts as a transcriptional regulator. Probably redox-responsive. The apo- but not holo-form probably binds DNA.</text>
</comment>
<gene>
    <name evidence="11" type="primary">whiB</name>
    <name evidence="13" type="ORF">ACH4TF_33045</name>
</gene>
<dbReference type="Pfam" id="PF02467">
    <property type="entry name" value="Whib"/>
    <property type="match status" value="1"/>
</dbReference>
<keyword evidence="10 11" id="KW-0804">Transcription</keyword>
<dbReference type="Proteomes" id="UP001611162">
    <property type="component" value="Unassembled WGS sequence"/>
</dbReference>
<evidence type="ECO:0000256" key="8">
    <source>
        <dbReference type="ARBA" id="ARBA00023125"/>
    </source>
</evidence>
<evidence type="ECO:0000256" key="1">
    <source>
        <dbReference type="ARBA" id="ARBA00004496"/>
    </source>
</evidence>
<dbReference type="PANTHER" id="PTHR38839">
    <property type="entry name" value="TRANSCRIPTIONAL REGULATOR WHID-RELATED"/>
    <property type="match status" value="1"/>
</dbReference>
<dbReference type="HAMAP" id="MF_01479">
    <property type="entry name" value="WhiB"/>
    <property type="match status" value="1"/>
</dbReference>
<comment type="caution">
    <text evidence="13">The sequence shown here is derived from an EMBL/GenBank/DDBJ whole genome shotgun (WGS) entry which is preliminary data.</text>
</comment>
<keyword evidence="3 11" id="KW-0004">4Fe-4S</keyword>
<reference evidence="13 14" key="1">
    <citation type="submission" date="2024-10" db="EMBL/GenBank/DDBJ databases">
        <title>The Natural Products Discovery Center: Release of the First 8490 Sequenced Strains for Exploring Actinobacteria Biosynthetic Diversity.</title>
        <authorList>
            <person name="Kalkreuter E."/>
            <person name="Kautsar S.A."/>
            <person name="Yang D."/>
            <person name="Bader C.D."/>
            <person name="Teijaro C.N."/>
            <person name="Fluegel L."/>
            <person name="Davis C.M."/>
            <person name="Simpson J.R."/>
            <person name="Lauterbach L."/>
            <person name="Steele A.D."/>
            <person name="Gui C."/>
            <person name="Meng S."/>
            <person name="Li G."/>
            <person name="Viehrig K."/>
            <person name="Ye F."/>
            <person name="Su P."/>
            <person name="Kiefer A.F."/>
            <person name="Nichols A."/>
            <person name="Cepeda A.J."/>
            <person name="Yan W."/>
            <person name="Fan B."/>
            <person name="Jiang Y."/>
            <person name="Adhikari A."/>
            <person name="Zheng C.-J."/>
            <person name="Schuster L."/>
            <person name="Cowan T.M."/>
            <person name="Smanski M.J."/>
            <person name="Chevrette M.G."/>
            <person name="De Carvalho L.P.S."/>
            <person name="Shen B."/>
        </authorList>
    </citation>
    <scope>NUCLEOTIDE SEQUENCE [LARGE SCALE GENOMIC DNA]</scope>
    <source>
        <strain evidence="13 14">NPDC020979</strain>
    </source>
</reference>
<feature type="domain" description="4Fe-4S Wbl-type" evidence="12">
    <location>
        <begin position="12"/>
        <end position="74"/>
    </location>
</feature>
<sequence length="162" mass="18553">MKMIRDWLDHAACRDADPELFFTVGYDAQAMQDREEAKAYCRRCRVRAQCLDLADQTDVEDGLWGDTEKDKRRPPTRGDLTEMFYSRTKLLPGGHLEWTGFFTKRRCPVLRAGTKNLSAYRVAFRLCHGREPEGHVTSRCGQRGCVEPSHMQDSVTRAQPAA</sequence>
<keyword evidence="5 11" id="KW-0408">Iron</keyword>
<protein>
    <recommendedName>
        <fullName evidence="11">Transcriptional regulator WhiB</fullName>
    </recommendedName>
</protein>
<feature type="binding site" evidence="11">
    <location>
        <position position="44"/>
    </location>
    <ligand>
        <name>[4Fe-4S] cluster</name>
        <dbReference type="ChEBI" id="CHEBI:49883"/>
    </ligand>
</feature>
<evidence type="ECO:0000256" key="10">
    <source>
        <dbReference type="ARBA" id="ARBA00023163"/>
    </source>
</evidence>
<comment type="PTM">
    <text evidence="11">Upon Fe-S cluster removal intramolecular disulfide bonds are formed.</text>
</comment>
<comment type="similarity">
    <text evidence="2 11">Belongs to the WhiB family.</text>
</comment>
<comment type="subcellular location">
    <subcellularLocation>
        <location evidence="1 11">Cytoplasm</location>
    </subcellularLocation>
</comment>
<evidence type="ECO:0000256" key="11">
    <source>
        <dbReference type="HAMAP-Rule" id="MF_01479"/>
    </source>
</evidence>
<evidence type="ECO:0000313" key="13">
    <source>
        <dbReference type="EMBL" id="MFI0915224.1"/>
    </source>
</evidence>
<feature type="binding site" evidence="11">
    <location>
        <position position="50"/>
    </location>
    <ligand>
        <name>[4Fe-4S] cluster</name>
        <dbReference type="ChEBI" id="CHEBI:49883"/>
    </ligand>
</feature>
<evidence type="ECO:0000256" key="4">
    <source>
        <dbReference type="ARBA" id="ARBA00022723"/>
    </source>
</evidence>
<evidence type="ECO:0000313" key="14">
    <source>
        <dbReference type="Proteomes" id="UP001611162"/>
    </source>
</evidence>
<keyword evidence="4 11" id="KW-0479">Metal-binding</keyword>
<organism evidence="13 14">
    <name type="scientific">Streptomyces abikoensis</name>
    <dbReference type="NCBI Taxonomy" id="97398"/>
    <lineage>
        <taxon>Bacteria</taxon>
        <taxon>Bacillati</taxon>
        <taxon>Actinomycetota</taxon>
        <taxon>Actinomycetes</taxon>
        <taxon>Kitasatosporales</taxon>
        <taxon>Streptomycetaceae</taxon>
        <taxon>Streptomyces</taxon>
    </lineage>
</organism>
<dbReference type="InterPro" id="IPR003482">
    <property type="entry name" value="Whib"/>
</dbReference>
<evidence type="ECO:0000256" key="6">
    <source>
        <dbReference type="ARBA" id="ARBA00023014"/>
    </source>
</evidence>
<accession>A0ABW7TCF1</accession>
<evidence type="ECO:0000256" key="5">
    <source>
        <dbReference type="ARBA" id="ARBA00023004"/>
    </source>
</evidence>
<keyword evidence="6 11" id="KW-0411">Iron-sulfur</keyword>
<comment type="PTM">
    <text evidence="11">The Fe-S cluster can be nitrosylated by nitric oxide (NO).</text>
</comment>
<feature type="binding site" evidence="11">
    <location>
        <position position="41"/>
    </location>
    <ligand>
        <name>[4Fe-4S] cluster</name>
        <dbReference type="ChEBI" id="CHEBI:49883"/>
    </ligand>
</feature>
<evidence type="ECO:0000259" key="12">
    <source>
        <dbReference type="PROSITE" id="PS51674"/>
    </source>
</evidence>
<keyword evidence="11" id="KW-0963">Cytoplasm</keyword>
<keyword evidence="7 11" id="KW-0805">Transcription regulation</keyword>
<keyword evidence="14" id="KW-1185">Reference proteome</keyword>